<dbReference type="EMBL" id="JAENGZ010000336">
    <property type="protein sequence ID" value="KAG6961760.1"/>
    <property type="molecule type" value="Genomic_DNA"/>
</dbReference>
<evidence type="ECO:0008006" key="7">
    <source>
        <dbReference type="Google" id="ProtNLM"/>
    </source>
</evidence>
<name>A0A329S8R4_9STRA</name>
<keyword evidence="1" id="KW-0732">Signal</keyword>
<dbReference type="Proteomes" id="UP000697107">
    <property type="component" value="Unassembled WGS sequence"/>
</dbReference>
<proteinExistence type="predicted"/>
<feature type="signal peptide" evidence="1">
    <location>
        <begin position="1"/>
        <end position="23"/>
    </location>
</feature>
<evidence type="ECO:0000313" key="4">
    <source>
        <dbReference type="EMBL" id="KAG6961760.1"/>
    </source>
</evidence>
<dbReference type="EMBL" id="RCMV01000138">
    <property type="protein sequence ID" value="KAG3223658.1"/>
    <property type="molecule type" value="Genomic_DNA"/>
</dbReference>
<feature type="chain" id="PRO_5036061517" description="RxLR effector protein" evidence="1">
    <location>
        <begin position="24"/>
        <end position="72"/>
    </location>
</feature>
<reference evidence="4" key="3">
    <citation type="submission" date="2021-01" db="EMBL/GenBank/DDBJ databases">
        <title>Phytophthora aleatoria, a newly-described species from Pinus radiata is distinct from Phytophthora cactorum isolates based on comparative genomics.</title>
        <authorList>
            <person name="Mcdougal R."/>
            <person name="Panda P."/>
            <person name="Williams N."/>
            <person name="Studholme D.J."/>
        </authorList>
    </citation>
    <scope>NUCLEOTIDE SEQUENCE</scope>
    <source>
        <strain evidence="4">NZFS 3830</strain>
    </source>
</reference>
<evidence type="ECO:0000313" key="5">
    <source>
        <dbReference type="EMBL" id="RAW32970.1"/>
    </source>
</evidence>
<dbReference type="EMBL" id="MJFZ01000255">
    <property type="protein sequence ID" value="RAW32970.1"/>
    <property type="molecule type" value="Genomic_DNA"/>
</dbReference>
<dbReference type="Proteomes" id="UP000688947">
    <property type="component" value="Unassembled WGS sequence"/>
</dbReference>
<reference evidence="5 6" key="1">
    <citation type="submission" date="2018-01" db="EMBL/GenBank/DDBJ databases">
        <title>Draft genome of the strawberry crown rot pathogen Phytophthora cactorum.</title>
        <authorList>
            <person name="Armitage A.D."/>
            <person name="Lysoe E."/>
            <person name="Nellist C.F."/>
            <person name="Harrison R.J."/>
            <person name="Brurberg M.B."/>
        </authorList>
    </citation>
    <scope>NUCLEOTIDE SEQUENCE [LARGE SCALE GENOMIC DNA]</scope>
    <source>
        <strain evidence="5 6">10300</strain>
    </source>
</reference>
<reference evidence="2" key="2">
    <citation type="submission" date="2018-10" db="EMBL/GenBank/DDBJ databases">
        <title>Effector identification in a new, highly contiguous assembly of the strawberry crown rot pathogen Phytophthora cactorum.</title>
        <authorList>
            <person name="Armitage A.D."/>
            <person name="Nellist C.F."/>
            <person name="Bates H."/>
            <person name="Vickerstaff R.J."/>
            <person name="Harrison R.J."/>
        </authorList>
    </citation>
    <scope>NUCLEOTIDE SEQUENCE</scope>
    <source>
        <strain evidence="2">P415</strain>
        <strain evidence="3">P421</strain>
    </source>
</reference>
<comment type="caution">
    <text evidence="5">The sequence shown here is derived from an EMBL/GenBank/DDBJ whole genome shotgun (WGS) entry which is preliminary data.</text>
</comment>
<evidence type="ECO:0000256" key="1">
    <source>
        <dbReference type="SAM" id="SignalP"/>
    </source>
</evidence>
<dbReference type="Proteomes" id="UP000760860">
    <property type="component" value="Unassembled WGS sequence"/>
</dbReference>
<keyword evidence="6" id="KW-1185">Reference proteome</keyword>
<dbReference type="AlphaFoldDB" id="A0A329S8R4"/>
<sequence length="72" mass="7637">MLKLTKLIVLVAIAVVALSAVAADDDLVLPLLRGPLDLHDPPRRRAAADEELEQVAILPFRSPGISKANATS</sequence>
<organism evidence="5 6">
    <name type="scientific">Phytophthora cactorum</name>
    <dbReference type="NCBI Taxonomy" id="29920"/>
    <lineage>
        <taxon>Eukaryota</taxon>
        <taxon>Sar</taxon>
        <taxon>Stramenopiles</taxon>
        <taxon>Oomycota</taxon>
        <taxon>Peronosporomycetes</taxon>
        <taxon>Peronosporales</taxon>
        <taxon>Peronosporaceae</taxon>
        <taxon>Phytophthora</taxon>
    </lineage>
</organism>
<evidence type="ECO:0000313" key="6">
    <source>
        <dbReference type="Proteomes" id="UP000251314"/>
    </source>
</evidence>
<protein>
    <recommendedName>
        <fullName evidence="7">RxLR effector protein</fullName>
    </recommendedName>
</protein>
<dbReference type="EMBL" id="RCML01000301">
    <property type="protein sequence ID" value="KAG2981659.1"/>
    <property type="molecule type" value="Genomic_DNA"/>
</dbReference>
<dbReference type="VEuPathDB" id="FungiDB:PC110_g10686"/>
<dbReference type="Proteomes" id="UP000251314">
    <property type="component" value="Unassembled WGS sequence"/>
</dbReference>
<gene>
    <name evidence="4" type="ORF">JG687_00007524</name>
    <name evidence="5" type="ORF">PC110_g10686</name>
    <name evidence="2" type="ORF">PC118_g10464</name>
    <name evidence="3" type="ORF">PC129_g5675</name>
</gene>
<accession>A0A329S8R4</accession>
<evidence type="ECO:0000313" key="3">
    <source>
        <dbReference type="EMBL" id="KAG3223658.1"/>
    </source>
</evidence>
<evidence type="ECO:0000313" key="2">
    <source>
        <dbReference type="EMBL" id="KAG2981659.1"/>
    </source>
</evidence>